<dbReference type="InterPro" id="IPR046953">
    <property type="entry name" value="Spore_GerAC-like_C"/>
</dbReference>
<sequence>MKRVLTFIIVPIAAFLSGCMDIDTQILDEIQLSSATGYELAGENQFEVTVVYPVYESGGIVKNKTLTTTGDLSKEVRDKLNLKSEKPMVSGKIEVALYSNELAEEGISSILDTLTRDPSVGSNVMIGVVDGSPKAILEQQYGETDNGIFLSDLIEQNTEAGIIPKTNLHLFMYGHYAEGKDPIAPIIGLSEGELTLKQIGLFDSYRLVGRVGEKDFSLLRVLMEHKSKKDSFSLDLNEHEKVSISVIGSTLTYSIPNPMEMKDIHLHLKMDAFIREYIDGGLKEIKIKEIQKAFEKDINDRGEALVKYFQELGIDPLGVGEEVRTRTRKWDVKKWNDIYSAITIQLETEINIVETGVLE</sequence>
<dbReference type="RefSeq" id="WP_151572665.1">
    <property type="nucleotide sequence ID" value="NZ_WBOT01000002.1"/>
</dbReference>
<reference evidence="10 11" key="1">
    <citation type="journal article" date="2014" name="Arch. Microbiol.">
        <title>Bacillus mesophilum sp. nov., strain IITR-54T, a novel 4-chlorobiphenyl dechlorinating bacterium.</title>
        <authorList>
            <person name="Manickam N."/>
            <person name="Singh N.K."/>
            <person name="Bajaj A."/>
            <person name="Kumar R.M."/>
            <person name="Kaur G."/>
            <person name="Kaur N."/>
            <person name="Bala M."/>
            <person name="Kumar A."/>
            <person name="Mayilraj S."/>
        </authorList>
    </citation>
    <scope>NUCLEOTIDE SEQUENCE [LARGE SCALE GENOMIC DNA]</scope>
    <source>
        <strain evidence="10 11">IITR-54</strain>
    </source>
</reference>
<comment type="similarity">
    <text evidence="2">Belongs to the GerABKC lipoprotein family.</text>
</comment>
<keyword evidence="4" id="KW-0732">Signal</keyword>
<evidence type="ECO:0000256" key="4">
    <source>
        <dbReference type="ARBA" id="ARBA00022729"/>
    </source>
</evidence>
<keyword evidence="3" id="KW-0309">Germination</keyword>
<dbReference type="PANTHER" id="PTHR35789">
    <property type="entry name" value="SPORE GERMINATION PROTEIN B3"/>
    <property type="match status" value="1"/>
</dbReference>
<feature type="domain" description="Spore germination GerAC-like C-terminal" evidence="8">
    <location>
        <begin position="199"/>
        <end position="356"/>
    </location>
</feature>
<dbReference type="PROSITE" id="PS51257">
    <property type="entry name" value="PROKAR_LIPOPROTEIN"/>
    <property type="match status" value="1"/>
</dbReference>
<evidence type="ECO:0000256" key="5">
    <source>
        <dbReference type="ARBA" id="ARBA00023136"/>
    </source>
</evidence>
<gene>
    <name evidence="10" type="ORF">F7732_04875</name>
</gene>
<evidence type="ECO:0000259" key="9">
    <source>
        <dbReference type="Pfam" id="PF25198"/>
    </source>
</evidence>
<evidence type="ECO:0000259" key="8">
    <source>
        <dbReference type="Pfam" id="PF05504"/>
    </source>
</evidence>
<evidence type="ECO:0000256" key="7">
    <source>
        <dbReference type="ARBA" id="ARBA00023288"/>
    </source>
</evidence>
<dbReference type="InterPro" id="IPR008844">
    <property type="entry name" value="Spore_GerAC-like"/>
</dbReference>
<dbReference type="Proteomes" id="UP000441354">
    <property type="component" value="Unassembled WGS sequence"/>
</dbReference>
<evidence type="ECO:0000256" key="1">
    <source>
        <dbReference type="ARBA" id="ARBA00004635"/>
    </source>
</evidence>
<dbReference type="OrthoDB" id="2592518at2"/>
<dbReference type="Pfam" id="PF25198">
    <property type="entry name" value="Spore_GerAC_N"/>
    <property type="match status" value="1"/>
</dbReference>
<dbReference type="GO" id="GO:0009847">
    <property type="term" value="P:spore germination"/>
    <property type="evidence" value="ECO:0007669"/>
    <property type="project" value="InterPro"/>
</dbReference>
<dbReference type="NCBIfam" id="TIGR02887">
    <property type="entry name" value="spore_ger_x_C"/>
    <property type="match status" value="1"/>
</dbReference>
<keyword evidence="5" id="KW-0472">Membrane</keyword>
<comment type="caution">
    <text evidence="10">The sequence shown here is derived from an EMBL/GenBank/DDBJ whole genome shotgun (WGS) entry which is preliminary data.</text>
</comment>
<comment type="subcellular location">
    <subcellularLocation>
        <location evidence="1">Membrane</location>
        <topology evidence="1">Lipid-anchor</topology>
    </subcellularLocation>
</comment>
<dbReference type="InterPro" id="IPR057336">
    <property type="entry name" value="GerAC_N"/>
</dbReference>
<keyword evidence="7" id="KW-0449">Lipoprotein</keyword>
<keyword evidence="6" id="KW-0564">Palmitate</keyword>
<dbReference type="Gene3D" id="3.30.300.210">
    <property type="entry name" value="Nutrient germinant receptor protein C, domain 3"/>
    <property type="match status" value="1"/>
</dbReference>
<dbReference type="AlphaFoldDB" id="A0A7V7UVT0"/>
<keyword evidence="11" id="KW-1185">Reference proteome</keyword>
<evidence type="ECO:0000256" key="6">
    <source>
        <dbReference type="ARBA" id="ARBA00023139"/>
    </source>
</evidence>
<evidence type="ECO:0000313" key="11">
    <source>
        <dbReference type="Proteomes" id="UP000441354"/>
    </source>
</evidence>
<evidence type="ECO:0000256" key="3">
    <source>
        <dbReference type="ARBA" id="ARBA00022544"/>
    </source>
</evidence>
<dbReference type="EMBL" id="WBOT01000002">
    <property type="protein sequence ID" value="KAB2333430.1"/>
    <property type="molecule type" value="Genomic_DNA"/>
</dbReference>
<name>A0A7V7UVT0_9BACI</name>
<accession>A0A7V7UVT0</accession>
<feature type="domain" description="Spore germination protein N-terminal" evidence="9">
    <location>
        <begin position="23"/>
        <end position="188"/>
    </location>
</feature>
<dbReference type="PANTHER" id="PTHR35789:SF1">
    <property type="entry name" value="SPORE GERMINATION PROTEIN B3"/>
    <property type="match status" value="1"/>
</dbReference>
<protein>
    <submittedName>
        <fullName evidence="10">Ger(X)C family spore germination protein</fullName>
    </submittedName>
</protein>
<organism evidence="10 11">
    <name type="scientific">Bacillus mesophilum</name>
    <dbReference type="NCBI Taxonomy" id="1071718"/>
    <lineage>
        <taxon>Bacteria</taxon>
        <taxon>Bacillati</taxon>
        <taxon>Bacillota</taxon>
        <taxon>Bacilli</taxon>
        <taxon>Bacillales</taxon>
        <taxon>Bacillaceae</taxon>
        <taxon>Bacillus</taxon>
    </lineage>
</organism>
<evidence type="ECO:0000256" key="2">
    <source>
        <dbReference type="ARBA" id="ARBA00007886"/>
    </source>
</evidence>
<dbReference type="InterPro" id="IPR038501">
    <property type="entry name" value="Spore_GerAC_C_sf"/>
</dbReference>
<proteinExistence type="inferred from homology"/>
<evidence type="ECO:0000313" key="10">
    <source>
        <dbReference type="EMBL" id="KAB2333430.1"/>
    </source>
</evidence>
<dbReference type="GO" id="GO:0016020">
    <property type="term" value="C:membrane"/>
    <property type="evidence" value="ECO:0007669"/>
    <property type="project" value="UniProtKB-SubCell"/>
</dbReference>
<dbReference type="Pfam" id="PF05504">
    <property type="entry name" value="Spore_GerAC"/>
    <property type="match status" value="1"/>
</dbReference>